<feature type="signal peptide" evidence="1">
    <location>
        <begin position="1"/>
        <end position="19"/>
    </location>
</feature>
<dbReference type="Proteomes" id="UP000570493">
    <property type="component" value="Unassembled WGS sequence"/>
</dbReference>
<dbReference type="PROSITE" id="PS51257">
    <property type="entry name" value="PROKAR_LIPOPROTEIN"/>
    <property type="match status" value="1"/>
</dbReference>
<proteinExistence type="predicted"/>
<organism evidence="2 3">
    <name type="scientific">Pseudoalteromonas arctica</name>
    <dbReference type="NCBI Taxonomy" id="394751"/>
    <lineage>
        <taxon>Bacteria</taxon>
        <taxon>Pseudomonadati</taxon>
        <taxon>Pseudomonadota</taxon>
        <taxon>Gammaproteobacteria</taxon>
        <taxon>Alteromonadales</taxon>
        <taxon>Pseudoalteromonadaceae</taxon>
        <taxon>Pseudoalteromonas</taxon>
    </lineage>
</organism>
<sequence>MMKHLIWICFSALFLSACGDTNNQYQSKEQAQQALQILNQFLRPTGEIKQVNEQLFPFSDAYLKERHSIYQAMKTLELTPVAQSSLDYLIIAERFPERYFTWPVYIPVLDNMLAYNQHHDITANINNWLSFTQQQLILAKESKLRLNSIELNALQTQVTKNLTRVDLPVNLKHTLSEFNEYLAAYTPRGSVGLHGLSNGGSWYQSKLNYFSGITKAPINWLVAVQSQLREMQQGAYSMRFAVDHQHSVLEQRFALSKDKLIDFDWAQNYQSLTSFAGQAVTDISNEERTFWLAMMETDLGIHYHAWTVQQAKVNLLKRLKLTPQQVDYLVADIIFYPAQSFAFATLLATR</sequence>
<evidence type="ECO:0000256" key="1">
    <source>
        <dbReference type="SAM" id="SignalP"/>
    </source>
</evidence>
<reference evidence="2" key="1">
    <citation type="submission" date="2020-04" db="EMBL/GenBank/DDBJ databases">
        <title>Genome Sequencing for Pseudoaltermonas arctica.</title>
        <authorList>
            <person name="Elkins N.S."/>
        </authorList>
    </citation>
    <scope>NUCLEOTIDE SEQUENCE [LARGE SCALE GENOMIC DNA]</scope>
    <source>
        <strain evidence="2">NEC-BIFX-2020_0012</strain>
    </source>
</reference>
<keyword evidence="1" id="KW-0732">Signal</keyword>
<feature type="chain" id="PRO_5031552968" description="Lipoprotein" evidence="1">
    <location>
        <begin position="20"/>
        <end position="350"/>
    </location>
</feature>
<evidence type="ECO:0008006" key="4">
    <source>
        <dbReference type="Google" id="ProtNLM"/>
    </source>
</evidence>
<comment type="caution">
    <text evidence="2">The sequence shown here is derived from an EMBL/GenBank/DDBJ whole genome shotgun (WGS) entry which is preliminary data.</text>
</comment>
<keyword evidence="3" id="KW-1185">Reference proteome</keyword>
<evidence type="ECO:0000313" key="2">
    <source>
        <dbReference type="EMBL" id="NMM40551.1"/>
    </source>
</evidence>
<gene>
    <name evidence="2" type="ORF">HHO47_06765</name>
</gene>
<protein>
    <recommendedName>
        <fullName evidence="4">Lipoprotein</fullName>
    </recommendedName>
</protein>
<dbReference type="EMBL" id="JABBMT010000007">
    <property type="protein sequence ID" value="NMM40551.1"/>
    <property type="molecule type" value="Genomic_DNA"/>
</dbReference>
<dbReference type="RefSeq" id="WP_169019606.1">
    <property type="nucleotide sequence ID" value="NZ_JABBMT010000007.1"/>
</dbReference>
<evidence type="ECO:0000313" key="3">
    <source>
        <dbReference type="Proteomes" id="UP000570493"/>
    </source>
</evidence>
<accession>A0A7Y0HAF2</accession>
<name>A0A7Y0HAF2_9GAMM</name>
<dbReference type="AlphaFoldDB" id="A0A7Y0HAF2"/>